<dbReference type="InterPro" id="IPR036653">
    <property type="entry name" value="CinA-like_C"/>
</dbReference>
<dbReference type="Pfam" id="PF00994">
    <property type="entry name" value="MoCF_biosynth"/>
    <property type="match status" value="1"/>
</dbReference>
<evidence type="ECO:0000313" key="3">
    <source>
        <dbReference type="EMBL" id="EFI33060.1"/>
    </source>
</evidence>
<gene>
    <name evidence="3" type="ORF">Dthio_PD0374</name>
</gene>
<evidence type="ECO:0000256" key="1">
    <source>
        <dbReference type="HAMAP-Rule" id="MF_00226"/>
    </source>
</evidence>
<dbReference type="InterPro" id="IPR008135">
    <property type="entry name" value="Competence-induced_CinA"/>
</dbReference>
<dbReference type="NCBIfam" id="TIGR00177">
    <property type="entry name" value="molyb_syn"/>
    <property type="match status" value="1"/>
</dbReference>
<sequence length="415" mass="45272">MIRAEILSTGDEIMSGSLVDTNAAWITRQLLQSGLEVGRISCAGDDLRELQSLIQEIAQRADIAVITGGLGPTPDDITAEAAARACGVELEQNRQALQSIEDYFARLQRPMPESNLKQALIPAGSVCLPNPAGTAPGFRLNIHNCCLFALPGVPSEMKQMFDLSVTPWIKKHLAQQLQPMSIRVISCFGISESKTAQALQGFSSSFPDIHLGFRFKFPAIQARLYCRQPAGRTYGQHMEDAVNWVKHRLGDRVFSSRDSTLQEETMQLLADQNKTLAILEGCSGGMLAHLATGTEAGSKALLLARVVHEDFQGFSRTHVDPLHSARELASEIMTDAESDFGLVNFAAKEADQTRVFMGLAGRHRTLAREFTRGYPDRQASITALSWACLNLLRLELLEVIPGNHSSNSASGEPAT</sequence>
<dbReference type="SMART" id="SM00852">
    <property type="entry name" value="MoCF_biosynth"/>
    <property type="match status" value="1"/>
</dbReference>
<dbReference type="OrthoDB" id="9801454at2"/>
<proteinExistence type="inferred from homology"/>
<dbReference type="EMBL" id="ACJN02000004">
    <property type="protein sequence ID" value="EFI33060.1"/>
    <property type="molecule type" value="Genomic_DNA"/>
</dbReference>
<dbReference type="AlphaFoldDB" id="D6SUT0"/>
<protein>
    <recommendedName>
        <fullName evidence="1">CinA-like protein</fullName>
    </recommendedName>
</protein>
<dbReference type="InterPro" id="IPR050101">
    <property type="entry name" value="CinA"/>
</dbReference>
<dbReference type="RefSeq" id="WP_008871753.1">
    <property type="nucleotide sequence ID" value="NZ_ACJN02000004.1"/>
</dbReference>
<comment type="caution">
    <text evidence="3">The sequence shown here is derived from an EMBL/GenBank/DDBJ whole genome shotgun (WGS) entry which is preliminary data.</text>
</comment>
<dbReference type="CDD" id="cd00885">
    <property type="entry name" value="cinA"/>
    <property type="match status" value="1"/>
</dbReference>
<dbReference type="InterPro" id="IPR001453">
    <property type="entry name" value="MoaB/Mog_dom"/>
</dbReference>
<evidence type="ECO:0000259" key="2">
    <source>
        <dbReference type="SMART" id="SM00852"/>
    </source>
</evidence>
<evidence type="ECO:0000313" key="4">
    <source>
        <dbReference type="Proteomes" id="UP000005496"/>
    </source>
</evidence>
<dbReference type="HAMAP" id="MF_00226_B">
    <property type="entry name" value="CinA_B"/>
    <property type="match status" value="1"/>
</dbReference>
<dbReference type="Gene3D" id="3.40.980.10">
    <property type="entry name" value="MoaB/Mog-like domain"/>
    <property type="match status" value="1"/>
</dbReference>
<organism evidence="3 4">
    <name type="scientific">Desulfonatronospira thiodismutans ASO3-1</name>
    <dbReference type="NCBI Taxonomy" id="555779"/>
    <lineage>
        <taxon>Bacteria</taxon>
        <taxon>Pseudomonadati</taxon>
        <taxon>Thermodesulfobacteriota</taxon>
        <taxon>Desulfovibrionia</taxon>
        <taxon>Desulfovibrionales</taxon>
        <taxon>Desulfonatronovibrionaceae</taxon>
        <taxon>Desulfonatronospira</taxon>
    </lineage>
</organism>
<dbReference type="eggNOG" id="COG1058">
    <property type="taxonomic scope" value="Bacteria"/>
</dbReference>
<accession>D6SUT0</accession>
<name>D6SUT0_9BACT</name>
<dbReference type="SUPFAM" id="SSF142433">
    <property type="entry name" value="CinA-like"/>
    <property type="match status" value="1"/>
</dbReference>
<dbReference type="SUPFAM" id="SSF53218">
    <property type="entry name" value="Molybdenum cofactor biosynthesis proteins"/>
    <property type="match status" value="1"/>
</dbReference>
<dbReference type="Proteomes" id="UP000005496">
    <property type="component" value="Unassembled WGS sequence"/>
</dbReference>
<dbReference type="PIRSF" id="PIRSF006728">
    <property type="entry name" value="CinA"/>
    <property type="match status" value="1"/>
</dbReference>
<dbReference type="PANTHER" id="PTHR13939">
    <property type="entry name" value="NICOTINAMIDE-NUCLEOTIDE AMIDOHYDROLASE PNCC"/>
    <property type="match status" value="1"/>
</dbReference>
<dbReference type="InterPro" id="IPR036425">
    <property type="entry name" value="MoaB/Mog-like_dom_sf"/>
</dbReference>
<reference evidence="3" key="1">
    <citation type="submission" date="2010-05" db="EMBL/GenBank/DDBJ databases">
        <title>The draft genome of Desulfonatronospira thiodismutans ASO3-1.</title>
        <authorList>
            <consortium name="US DOE Joint Genome Institute (JGI-PGF)"/>
            <person name="Lucas S."/>
            <person name="Copeland A."/>
            <person name="Lapidus A."/>
            <person name="Cheng J.-F."/>
            <person name="Bruce D."/>
            <person name="Goodwin L."/>
            <person name="Pitluck S."/>
            <person name="Chertkov O."/>
            <person name="Brettin T."/>
            <person name="Detter J.C."/>
            <person name="Han C."/>
            <person name="Land M.L."/>
            <person name="Hauser L."/>
            <person name="Kyrpides N."/>
            <person name="Mikhailova N."/>
            <person name="Muyzer G."/>
            <person name="Woyke T."/>
        </authorList>
    </citation>
    <scope>NUCLEOTIDE SEQUENCE [LARGE SCALE GENOMIC DNA]</scope>
    <source>
        <strain evidence="3">ASO3-1</strain>
    </source>
</reference>
<keyword evidence="4" id="KW-1185">Reference proteome</keyword>
<feature type="domain" description="MoaB/Mog" evidence="2">
    <location>
        <begin position="5"/>
        <end position="171"/>
    </location>
</feature>
<dbReference type="PANTHER" id="PTHR13939:SF0">
    <property type="entry name" value="NMN AMIDOHYDROLASE-LIKE PROTEIN YFAY"/>
    <property type="match status" value="1"/>
</dbReference>
<dbReference type="Gene3D" id="3.90.950.20">
    <property type="entry name" value="CinA-like"/>
    <property type="match status" value="1"/>
</dbReference>
<comment type="similarity">
    <text evidence="1">Belongs to the CinA family.</text>
</comment>